<dbReference type="PANTHER" id="PTHR32322:SF2">
    <property type="entry name" value="EAMA DOMAIN-CONTAINING PROTEIN"/>
    <property type="match status" value="1"/>
</dbReference>
<proteinExistence type="inferred from homology"/>
<feature type="domain" description="EamA" evidence="7">
    <location>
        <begin position="147"/>
        <end position="289"/>
    </location>
</feature>
<keyword evidence="4 6" id="KW-1133">Transmembrane helix</keyword>
<name>A0ABQ4EV74_9ACTN</name>
<dbReference type="InterPro" id="IPR037185">
    <property type="entry name" value="EmrE-like"/>
</dbReference>
<accession>A0ABQ4EV74</accession>
<evidence type="ECO:0000313" key="8">
    <source>
        <dbReference type="EMBL" id="GIG98568.1"/>
    </source>
</evidence>
<comment type="caution">
    <text evidence="8">The sequence shown here is derived from an EMBL/GenBank/DDBJ whole genome shotgun (WGS) entry which is preliminary data.</text>
</comment>
<feature type="transmembrane region" description="Helical" evidence="6">
    <location>
        <begin position="36"/>
        <end position="55"/>
    </location>
</feature>
<keyword evidence="5 6" id="KW-0472">Membrane</keyword>
<dbReference type="Gene3D" id="1.10.3730.20">
    <property type="match status" value="1"/>
</dbReference>
<evidence type="ECO:0000256" key="3">
    <source>
        <dbReference type="ARBA" id="ARBA00022692"/>
    </source>
</evidence>
<feature type="transmembrane region" description="Helical" evidence="6">
    <location>
        <begin position="144"/>
        <end position="165"/>
    </location>
</feature>
<feature type="domain" description="EamA" evidence="7">
    <location>
        <begin position="11"/>
        <end position="137"/>
    </location>
</feature>
<feature type="transmembrane region" description="Helical" evidence="6">
    <location>
        <begin position="219"/>
        <end position="239"/>
    </location>
</feature>
<evidence type="ECO:0000256" key="1">
    <source>
        <dbReference type="ARBA" id="ARBA00004141"/>
    </source>
</evidence>
<organism evidence="8 9">
    <name type="scientific">Plantactinospora mayteni</name>
    <dbReference type="NCBI Taxonomy" id="566021"/>
    <lineage>
        <taxon>Bacteria</taxon>
        <taxon>Bacillati</taxon>
        <taxon>Actinomycetota</taxon>
        <taxon>Actinomycetes</taxon>
        <taxon>Micromonosporales</taxon>
        <taxon>Micromonosporaceae</taxon>
        <taxon>Plantactinospora</taxon>
    </lineage>
</organism>
<keyword evidence="3 6" id="KW-0812">Transmembrane</keyword>
<dbReference type="InterPro" id="IPR000620">
    <property type="entry name" value="EamA_dom"/>
</dbReference>
<dbReference type="EMBL" id="BONX01000035">
    <property type="protein sequence ID" value="GIG98568.1"/>
    <property type="molecule type" value="Genomic_DNA"/>
</dbReference>
<dbReference type="Pfam" id="PF00892">
    <property type="entry name" value="EamA"/>
    <property type="match status" value="2"/>
</dbReference>
<reference evidence="8 9" key="1">
    <citation type="submission" date="2021-01" db="EMBL/GenBank/DDBJ databases">
        <title>Whole genome shotgun sequence of Plantactinospora mayteni NBRC 109088.</title>
        <authorList>
            <person name="Komaki H."/>
            <person name="Tamura T."/>
        </authorList>
    </citation>
    <scope>NUCLEOTIDE SEQUENCE [LARGE SCALE GENOMIC DNA]</scope>
    <source>
        <strain evidence="8 9">NBRC 109088</strain>
    </source>
</reference>
<evidence type="ECO:0000256" key="5">
    <source>
        <dbReference type="ARBA" id="ARBA00023136"/>
    </source>
</evidence>
<dbReference type="PANTHER" id="PTHR32322">
    <property type="entry name" value="INNER MEMBRANE TRANSPORTER"/>
    <property type="match status" value="1"/>
</dbReference>
<evidence type="ECO:0000256" key="4">
    <source>
        <dbReference type="ARBA" id="ARBA00022989"/>
    </source>
</evidence>
<feature type="transmembrane region" description="Helical" evidence="6">
    <location>
        <begin position="64"/>
        <end position="87"/>
    </location>
</feature>
<comment type="subcellular location">
    <subcellularLocation>
        <location evidence="1">Membrane</location>
        <topology evidence="1">Multi-pass membrane protein</topology>
    </subcellularLocation>
</comment>
<feature type="transmembrane region" description="Helical" evidence="6">
    <location>
        <begin position="93"/>
        <end position="114"/>
    </location>
</feature>
<sequence>MASVEATFRWVPVTAIAPVAWGATYFVTHRFLPADYPLYGAVIRALPAGLLLVLVRRTLPRGSWWWRSLVLGTLNMGAFFALVYLAAQVLPTSVASTIMATAPVMMMLIAWAALSERPRAAHLAGAGIGIGGVCLLLLDGAVAVDLSGVLASVAAMLMSSLGYVLAKKWSAGVRADPAADRPIDVFSLTSWQLVAGGVVLLPVAVAVEGRPPALDGPALVGFGYVTVVATALAFAAWFTGLRHLSAGTVGLIGLLNPVTGVLLGTVIADETLTPQQVCGLVLVFLGILLGQPATVRLVALLRAARAARARRAEEPASLCTG</sequence>
<evidence type="ECO:0000313" key="9">
    <source>
        <dbReference type="Proteomes" id="UP000621500"/>
    </source>
</evidence>
<evidence type="ECO:0000256" key="2">
    <source>
        <dbReference type="ARBA" id="ARBA00007362"/>
    </source>
</evidence>
<evidence type="ECO:0000259" key="7">
    <source>
        <dbReference type="Pfam" id="PF00892"/>
    </source>
</evidence>
<dbReference type="SUPFAM" id="SSF103481">
    <property type="entry name" value="Multidrug resistance efflux transporter EmrE"/>
    <property type="match status" value="2"/>
</dbReference>
<feature type="transmembrane region" description="Helical" evidence="6">
    <location>
        <begin position="121"/>
        <end position="138"/>
    </location>
</feature>
<gene>
    <name evidence="8" type="ORF">Pma05_51410</name>
</gene>
<feature type="transmembrane region" description="Helical" evidence="6">
    <location>
        <begin position="185"/>
        <end position="207"/>
    </location>
</feature>
<dbReference type="Proteomes" id="UP000621500">
    <property type="component" value="Unassembled WGS sequence"/>
</dbReference>
<dbReference type="InterPro" id="IPR050638">
    <property type="entry name" value="AA-Vitamin_Transporters"/>
</dbReference>
<protein>
    <submittedName>
        <fullName evidence="8">ABC transporter permease</fullName>
    </submittedName>
</protein>
<keyword evidence="9" id="KW-1185">Reference proteome</keyword>
<evidence type="ECO:0000256" key="6">
    <source>
        <dbReference type="SAM" id="Phobius"/>
    </source>
</evidence>
<comment type="similarity">
    <text evidence="2">Belongs to the EamA transporter family.</text>
</comment>
<feature type="transmembrane region" description="Helical" evidence="6">
    <location>
        <begin position="280"/>
        <end position="301"/>
    </location>
</feature>
<feature type="transmembrane region" description="Helical" evidence="6">
    <location>
        <begin position="246"/>
        <end position="268"/>
    </location>
</feature>